<dbReference type="Gene3D" id="2.80.10.50">
    <property type="match status" value="1"/>
</dbReference>
<gene>
    <name evidence="1" type="ORF">CVT24_001824</name>
</gene>
<dbReference type="Proteomes" id="UP000284842">
    <property type="component" value="Unassembled WGS sequence"/>
</dbReference>
<dbReference type="EMBL" id="NHTK01001219">
    <property type="protein sequence ID" value="PPR01761.1"/>
    <property type="molecule type" value="Genomic_DNA"/>
</dbReference>
<sequence>MANLLEQDLTGSIFSIRYNPDGQLDPGVVGGAYATAERYGAPIRAEKREFSAMATPKWILHKVEGGAENTYHINAMKNQPYVNTSEVSNPNDFPKGSGWALIPDEDGIPGKVVTLQTELSGFVLKPYGDNESPIAFNFVIQIPNPNPSSLHLAEVIGVDPDTKELVVQGHFFPGSPTNPPPQWQFIKVN</sequence>
<comment type="caution">
    <text evidence="1">The sequence shown here is derived from an EMBL/GenBank/DDBJ whole genome shotgun (WGS) entry which is preliminary data.</text>
</comment>
<proteinExistence type="predicted"/>
<name>A0A409YFJ0_9AGAR</name>
<reference evidence="1 2" key="1">
    <citation type="journal article" date="2018" name="Evol. Lett.">
        <title>Horizontal gene cluster transfer increased hallucinogenic mushroom diversity.</title>
        <authorList>
            <person name="Reynolds H.T."/>
            <person name="Vijayakumar V."/>
            <person name="Gluck-Thaler E."/>
            <person name="Korotkin H.B."/>
            <person name="Matheny P.B."/>
            <person name="Slot J.C."/>
        </authorList>
    </citation>
    <scope>NUCLEOTIDE SEQUENCE [LARGE SCALE GENOMIC DNA]</scope>
    <source>
        <strain evidence="1 2">2629</strain>
    </source>
</reference>
<accession>A0A409YFJ0</accession>
<dbReference type="InParanoid" id="A0A409YFJ0"/>
<protein>
    <submittedName>
        <fullName evidence="1">Uncharacterized protein</fullName>
    </submittedName>
</protein>
<evidence type="ECO:0000313" key="2">
    <source>
        <dbReference type="Proteomes" id="UP000284842"/>
    </source>
</evidence>
<dbReference type="AlphaFoldDB" id="A0A409YFJ0"/>
<keyword evidence="2" id="KW-1185">Reference proteome</keyword>
<evidence type="ECO:0000313" key="1">
    <source>
        <dbReference type="EMBL" id="PPR01761.1"/>
    </source>
</evidence>
<organism evidence="1 2">
    <name type="scientific">Panaeolus cyanescens</name>
    <dbReference type="NCBI Taxonomy" id="181874"/>
    <lineage>
        <taxon>Eukaryota</taxon>
        <taxon>Fungi</taxon>
        <taxon>Dikarya</taxon>
        <taxon>Basidiomycota</taxon>
        <taxon>Agaricomycotina</taxon>
        <taxon>Agaricomycetes</taxon>
        <taxon>Agaricomycetidae</taxon>
        <taxon>Agaricales</taxon>
        <taxon>Agaricineae</taxon>
        <taxon>Galeropsidaceae</taxon>
        <taxon>Panaeolus</taxon>
    </lineage>
</organism>